<dbReference type="EMBL" id="JAXBLV010000001">
    <property type="protein sequence ID" value="MDY3557621.1"/>
    <property type="molecule type" value="Genomic_DNA"/>
</dbReference>
<dbReference type="RefSeq" id="WP_320684674.1">
    <property type="nucleotide sequence ID" value="NZ_JAXBLV010000001.1"/>
</dbReference>
<name>A0ABU5EV68_9BACT</name>
<protein>
    <submittedName>
        <fullName evidence="1">Uncharacterized protein</fullName>
    </submittedName>
</protein>
<sequence>MTESEWLTCTDPSPMIDFLSREGNDRPLLLAESAFCSRIAHHLTDPRSRDAVAALQRLAERGRDSDPFPELMPAVYAAQDASNAFDALGEAATIEDAARVSAATAAGYVGVGGTVSVAVSCQAAADPTGDGSRERAAQADLLREFAHPFRTSPDAAWMTPTVVALVRGIIADAAFDRLPILADALEDAGCADSVLLAHCRGDCPHLPGCWAVELLNHSPATGR</sequence>
<gene>
    <name evidence="1" type="ORF">R5W23_000148</name>
</gene>
<accession>A0ABU5EV68</accession>
<reference evidence="2" key="1">
    <citation type="journal article" date="2023" name="Mar. Drugs">
        <title>Gemmata algarum, a Novel Planctomycete Isolated from an Algal Mat, Displays Antimicrobial Activity.</title>
        <authorList>
            <person name="Kumar G."/>
            <person name="Kallscheuer N."/>
            <person name="Kashif M."/>
            <person name="Ahamad S."/>
            <person name="Jagadeeshwari U."/>
            <person name="Pannikurungottu S."/>
            <person name="Haufschild T."/>
            <person name="Kabuu M."/>
            <person name="Sasikala C."/>
            <person name="Jogler C."/>
            <person name="Ramana C."/>
        </authorList>
    </citation>
    <scope>NUCLEOTIDE SEQUENCE [LARGE SCALE GENOMIC DNA]</scope>
    <source>
        <strain evidence="2">JC673</strain>
    </source>
</reference>
<dbReference type="Proteomes" id="UP001272242">
    <property type="component" value="Unassembled WGS sequence"/>
</dbReference>
<keyword evidence="2" id="KW-1185">Reference proteome</keyword>
<proteinExistence type="predicted"/>
<organism evidence="1 2">
    <name type="scientific">Gemmata algarum</name>
    <dbReference type="NCBI Taxonomy" id="2975278"/>
    <lineage>
        <taxon>Bacteria</taxon>
        <taxon>Pseudomonadati</taxon>
        <taxon>Planctomycetota</taxon>
        <taxon>Planctomycetia</taxon>
        <taxon>Gemmatales</taxon>
        <taxon>Gemmataceae</taxon>
        <taxon>Gemmata</taxon>
    </lineage>
</organism>
<evidence type="ECO:0000313" key="2">
    <source>
        <dbReference type="Proteomes" id="UP001272242"/>
    </source>
</evidence>
<evidence type="ECO:0000313" key="1">
    <source>
        <dbReference type="EMBL" id="MDY3557621.1"/>
    </source>
</evidence>
<comment type="caution">
    <text evidence="1">The sequence shown here is derived from an EMBL/GenBank/DDBJ whole genome shotgun (WGS) entry which is preliminary data.</text>
</comment>